<reference evidence="4 5" key="1">
    <citation type="submission" date="2015-06" db="EMBL/GenBank/DDBJ databases">
        <title>Talaromyces atroroseus IBT 11181 draft genome.</title>
        <authorList>
            <person name="Rasmussen K.B."/>
            <person name="Rasmussen S."/>
            <person name="Petersen B."/>
            <person name="Sicheritz-Ponten T."/>
            <person name="Mortensen U.H."/>
            <person name="Thrane U."/>
        </authorList>
    </citation>
    <scope>NUCLEOTIDE SEQUENCE [LARGE SCALE GENOMIC DNA]</scope>
    <source>
        <strain evidence="4 5">IBT 11181</strain>
    </source>
</reference>
<proteinExistence type="inferred from homology"/>
<dbReference type="AlphaFoldDB" id="A0A225A9D5"/>
<name>A0A225A9D5_TALAT</name>
<dbReference type="CDD" id="cd05227">
    <property type="entry name" value="AR_SDR_e"/>
    <property type="match status" value="1"/>
</dbReference>
<evidence type="ECO:0000259" key="3">
    <source>
        <dbReference type="Pfam" id="PF01370"/>
    </source>
</evidence>
<dbReference type="PANTHER" id="PTHR10366:SF564">
    <property type="entry name" value="STEROL-4-ALPHA-CARBOXYLATE 3-DEHYDROGENASE, DECARBOXYLATING"/>
    <property type="match status" value="1"/>
</dbReference>
<organism evidence="4 5">
    <name type="scientific">Talaromyces atroroseus</name>
    <dbReference type="NCBI Taxonomy" id="1441469"/>
    <lineage>
        <taxon>Eukaryota</taxon>
        <taxon>Fungi</taxon>
        <taxon>Dikarya</taxon>
        <taxon>Ascomycota</taxon>
        <taxon>Pezizomycotina</taxon>
        <taxon>Eurotiomycetes</taxon>
        <taxon>Eurotiomycetidae</taxon>
        <taxon>Eurotiales</taxon>
        <taxon>Trichocomaceae</taxon>
        <taxon>Talaromyces</taxon>
        <taxon>Talaromyces sect. Trachyspermi</taxon>
    </lineage>
</organism>
<gene>
    <name evidence="4" type="ORF">UA08_07642</name>
</gene>
<accession>A0A225A9D5</accession>
<dbReference type="GO" id="GO:0016616">
    <property type="term" value="F:oxidoreductase activity, acting on the CH-OH group of donors, NAD or NADP as acceptor"/>
    <property type="evidence" value="ECO:0007669"/>
    <property type="project" value="TreeGrafter"/>
</dbReference>
<evidence type="ECO:0000256" key="1">
    <source>
        <dbReference type="ARBA" id="ARBA00023002"/>
    </source>
</evidence>
<sequence>MPKVFLTGGSGFIAAHVLNILLEHGFEVVTTVRSQQKGNKILEAYPKLSREQLSYDCTALKSGPAFDYVIHTASPFHYNFTDPVAEVLEPAVKGTTGILKATKAYVPSVKRVVITSSFAAITHAPNHVKLYDESVWNPVTWEEATKDNKFTTYRGSKTFAEKAAWDFVKNEKPNFDLATINPPFVFGPVIGYLNSLDSLNTSNEKIRDFAQGKYKQDTNPTENSLWVDVRDVALAHVKAIEVAEAGGQRFFTVEGFFSHQGLAEAIRETHPKYASNLPEYGSKKEITYLFDFDASKSVKVLGIKYRSFKESASDTITSLIKVGL</sequence>
<keyword evidence="1" id="KW-0560">Oxidoreductase</keyword>
<comment type="caution">
    <text evidence="4">The sequence shown here is derived from an EMBL/GenBank/DDBJ whole genome shotgun (WGS) entry which is preliminary data.</text>
</comment>
<dbReference type="InterPro" id="IPR036291">
    <property type="entry name" value="NAD(P)-bd_dom_sf"/>
</dbReference>
<dbReference type="RefSeq" id="XP_020117463.1">
    <property type="nucleotide sequence ID" value="XM_020262558.1"/>
</dbReference>
<dbReference type="Gene3D" id="3.40.50.720">
    <property type="entry name" value="NAD(P)-binding Rossmann-like Domain"/>
    <property type="match status" value="1"/>
</dbReference>
<dbReference type="Pfam" id="PF01370">
    <property type="entry name" value="Epimerase"/>
    <property type="match status" value="1"/>
</dbReference>
<dbReference type="STRING" id="1441469.A0A225A9D5"/>
<dbReference type="OrthoDB" id="2735536at2759"/>
<keyword evidence="5" id="KW-1185">Reference proteome</keyword>
<dbReference type="PANTHER" id="PTHR10366">
    <property type="entry name" value="NAD DEPENDENT EPIMERASE/DEHYDRATASE"/>
    <property type="match status" value="1"/>
</dbReference>
<evidence type="ECO:0000256" key="2">
    <source>
        <dbReference type="ARBA" id="ARBA00023445"/>
    </source>
</evidence>
<dbReference type="Proteomes" id="UP000214365">
    <property type="component" value="Unassembled WGS sequence"/>
</dbReference>
<dbReference type="EMBL" id="LFMY01000012">
    <property type="protein sequence ID" value="OKL57342.1"/>
    <property type="molecule type" value="Genomic_DNA"/>
</dbReference>
<evidence type="ECO:0000313" key="4">
    <source>
        <dbReference type="EMBL" id="OKL57342.1"/>
    </source>
</evidence>
<dbReference type="FunFam" id="3.40.50.720:FF:000191">
    <property type="entry name" value="Methylglyoxal reductase (NADPH-dependent)"/>
    <property type="match status" value="1"/>
</dbReference>
<dbReference type="InterPro" id="IPR050425">
    <property type="entry name" value="NAD(P)_dehydrat-like"/>
</dbReference>
<dbReference type="InterPro" id="IPR001509">
    <property type="entry name" value="Epimerase_deHydtase"/>
</dbReference>
<comment type="similarity">
    <text evidence="2">Belongs to the NAD(P)-dependent epimerase/dehydratase family. Dihydroflavonol-4-reductase subfamily.</text>
</comment>
<dbReference type="SUPFAM" id="SSF51735">
    <property type="entry name" value="NAD(P)-binding Rossmann-fold domains"/>
    <property type="match status" value="1"/>
</dbReference>
<evidence type="ECO:0000313" key="5">
    <source>
        <dbReference type="Proteomes" id="UP000214365"/>
    </source>
</evidence>
<protein>
    <recommendedName>
        <fullName evidence="3">NAD-dependent epimerase/dehydratase domain-containing protein</fullName>
    </recommendedName>
</protein>
<feature type="domain" description="NAD-dependent epimerase/dehydratase" evidence="3">
    <location>
        <begin position="4"/>
        <end position="247"/>
    </location>
</feature>
<dbReference type="GeneID" id="31007398"/>